<accession>A0A0L7LC81</accession>
<organism evidence="1 2">
    <name type="scientific">Operophtera brumata</name>
    <name type="common">Winter moth</name>
    <name type="synonym">Phalaena brumata</name>
    <dbReference type="NCBI Taxonomy" id="104452"/>
    <lineage>
        <taxon>Eukaryota</taxon>
        <taxon>Metazoa</taxon>
        <taxon>Ecdysozoa</taxon>
        <taxon>Arthropoda</taxon>
        <taxon>Hexapoda</taxon>
        <taxon>Insecta</taxon>
        <taxon>Pterygota</taxon>
        <taxon>Neoptera</taxon>
        <taxon>Endopterygota</taxon>
        <taxon>Lepidoptera</taxon>
        <taxon>Glossata</taxon>
        <taxon>Ditrysia</taxon>
        <taxon>Geometroidea</taxon>
        <taxon>Geometridae</taxon>
        <taxon>Larentiinae</taxon>
        <taxon>Operophtera</taxon>
    </lineage>
</organism>
<evidence type="ECO:0000313" key="1">
    <source>
        <dbReference type="EMBL" id="KOB73122.1"/>
    </source>
</evidence>
<sequence length="124" mass="13919">MPMCFRLLATHPFLTSYSVLIAVLASSFFAVGFGQPVSICFSNRLHTNCLKRIPGVSANPIEDADIDQSVATKILDRTLQYEERELYRQYDLINTHAGRIDNRTNAIIEHISEQMENATVSKGT</sequence>
<comment type="caution">
    <text evidence="1">The sequence shown here is derived from an EMBL/GenBank/DDBJ whole genome shotgun (WGS) entry which is preliminary data.</text>
</comment>
<evidence type="ECO:0000313" key="2">
    <source>
        <dbReference type="Proteomes" id="UP000037510"/>
    </source>
</evidence>
<dbReference type="EMBL" id="JTDY01001702">
    <property type="protein sequence ID" value="KOB73122.1"/>
    <property type="molecule type" value="Genomic_DNA"/>
</dbReference>
<protein>
    <submittedName>
        <fullName evidence="1">Site specific recombinase, tyrosine</fullName>
    </submittedName>
</protein>
<reference evidence="1 2" key="1">
    <citation type="journal article" date="2015" name="Genome Biol. Evol.">
        <title>The genome of winter moth (Operophtera brumata) provides a genomic perspective on sexual dimorphism and phenology.</title>
        <authorList>
            <person name="Derks M.F."/>
            <person name="Smit S."/>
            <person name="Salis L."/>
            <person name="Schijlen E."/>
            <person name="Bossers A."/>
            <person name="Mateman C."/>
            <person name="Pijl A.S."/>
            <person name="de Ridder D."/>
            <person name="Groenen M.A."/>
            <person name="Visser M.E."/>
            <person name="Megens H.J."/>
        </authorList>
    </citation>
    <scope>NUCLEOTIDE SEQUENCE [LARGE SCALE GENOMIC DNA]</scope>
    <source>
        <strain evidence="1">WM2013NL</strain>
        <tissue evidence="1">Head and thorax</tissue>
    </source>
</reference>
<name>A0A0L7LC81_OPEBR</name>
<keyword evidence="2" id="KW-1185">Reference proteome</keyword>
<dbReference type="AlphaFoldDB" id="A0A0L7LC81"/>
<gene>
    <name evidence="1" type="ORF">OBRU01_11285</name>
</gene>
<dbReference type="Proteomes" id="UP000037510">
    <property type="component" value="Unassembled WGS sequence"/>
</dbReference>
<proteinExistence type="predicted"/>